<dbReference type="EMBL" id="HBUF01243595">
    <property type="protein sequence ID" value="CAG6677791.1"/>
    <property type="molecule type" value="Transcribed_RNA"/>
</dbReference>
<keyword evidence="1" id="KW-1133">Transmembrane helix</keyword>
<keyword evidence="1" id="KW-0472">Membrane</keyword>
<dbReference type="EMBL" id="HBUF01339775">
    <property type="protein sequence ID" value="CAG6701235.1"/>
    <property type="molecule type" value="Transcribed_RNA"/>
</dbReference>
<dbReference type="EMBL" id="HBUF01540073">
    <property type="protein sequence ID" value="CAG6754784.1"/>
    <property type="molecule type" value="Transcribed_RNA"/>
</dbReference>
<dbReference type="EMBL" id="HBUF01339774">
    <property type="protein sequence ID" value="CAG6701232.1"/>
    <property type="molecule type" value="Transcribed_RNA"/>
</dbReference>
<dbReference type="EMBL" id="HBUF01068006">
    <property type="protein sequence ID" value="CAG6628490.1"/>
    <property type="molecule type" value="Transcribed_RNA"/>
</dbReference>
<evidence type="ECO:0000256" key="1">
    <source>
        <dbReference type="SAM" id="Phobius"/>
    </source>
</evidence>
<dbReference type="EMBL" id="HBUF01540072">
    <property type="protein sequence ID" value="CAG6754783.1"/>
    <property type="molecule type" value="Transcribed_RNA"/>
</dbReference>
<keyword evidence="1" id="KW-0812">Transmembrane</keyword>
<organism evidence="2">
    <name type="scientific">Cacopsylla melanoneura</name>
    <dbReference type="NCBI Taxonomy" id="428564"/>
    <lineage>
        <taxon>Eukaryota</taxon>
        <taxon>Metazoa</taxon>
        <taxon>Ecdysozoa</taxon>
        <taxon>Arthropoda</taxon>
        <taxon>Hexapoda</taxon>
        <taxon>Insecta</taxon>
        <taxon>Pterygota</taxon>
        <taxon>Neoptera</taxon>
        <taxon>Paraneoptera</taxon>
        <taxon>Hemiptera</taxon>
        <taxon>Sternorrhyncha</taxon>
        <taxon>Psylloidea</taxon>
        <taxon>Psyllidae</taxon>
        <taxon>Psyllinae</taxon>
        <taxon>Cacopsylla</taxon>
    </lineage>
</organism>
<dbReference type="EMBL" id="HBUF01243593">
    <property type="protein sequence ID" value="CAG6677789.1"/>
    <property type="molecule type" value="Transcribed_RNA"/>
</dbReference>
<protein>
    <submittedName>
        <fullName evidence="2">Uncharacterized protein</fullName>
    </submittedName>
</protein>
<reference evidence="2" key="1">
    <citation type="submission" date="2021-05" db="EMBL/GenBank/DDBJ databases">
        <authorList>
            <person name="Alioto T."/>
            <person name="Alioto T."/>
            <person name="Gomez Garrido J."/>
        </authorList>
    </citation>
    <scope>NUCLEOTIDE SEQUENCE</scope>
</reference>
<evidence type="ECO:0000313" key="2">
    <source>
        <dbReference type="EMBL" id="CAG6628478.1"/>
    </source>
</evidence>
<dbReference type="EMBL" id="HBUF01339776">
    <property type="protein sequence ID" value="CAG6701238.1"/>
    <property type="molecule type" value="Transcribed_RNA"/>
</dbReference>
<dbReference type="AlphaFoldDB" id="A0A8D8QAY3"/>
<dbReference type="EMBL" id="HBUF01243594">
    <property type="protein sequence ID" value="CAG6677790.1"/>
    <property type="molecule type" value="Transcribed_RNA"/>
</dbReference>
<feature type="transmembrane region" description="Helical" evidence="1">
    <location>
        <begin position="40"/>
        <end position="62"/>
    </location>
</feature>
<proteinExistence type="predicted"/>
<name>A0A8D8QAY3_9HEMI</name>
<accession>A0A8D8QAY3</accession>
<dbReference type="EMBL" id="HBUF01068001">
    <property type="protein sequence ID" value="CAG6628478.1"/>
    <property type="molecule type" value="Transcribed_RNA"/>
</dbReference>
<sequence length="107" mass="11783">MKNNKHKTKYINHTCFFSQSWNIIYAMVVPANLESSANSAALALFFSSASLASLIALFWALMTFSFSSFFSRLAVLETPYRIPALSIVHLANLIKGDTFTGAGRAIV</sequence>